<dbReference type="Gene3D" id="3.40.50.1110">
    <property type="entry name" value="SGNH hydrolase"/>
    <property type="match status" value="2"/>
</dbReference>
<dbReference type="PROSITE" id="PS51257">
    <property type="entry name" value="PROKAR_LIPOPROTEIN"/>
    <property type="match status" value="1"/>
</dbReference>
<dbReference type="Proteomes" id="UP000272117">
    <property type="component" value="Unassembled WGS sequence"/>
</dbReference>
<proteinExistence type="predicted"/>
<dbReference type="GO" id="GO:0016788">
    <property type="term" value="F:hydrolase activity, acting on ester bonds"/>
    <property type="evidence" value="ECO:0007669"/>
    <property type="project" value="InterPro"/>
</dbReference>
<dbReference type="EMBL" id="RJJD01000015">
    <property type="protein sequence ID" value="RNI23636.1"/>
    <property type="molecule type" value="Genomic_DNA"/>
</dbReference>
<evidence type="ECO:0008006" key="3">
    <source>
        <dbReference type="Google" id="ProtNLM"/>
    </source>
</evidence>
<dbReference type="InterPro" id="IPR036514">
    <property type="entry name" value="SGNH_hydro_sf"/>
</dbReference>
<dbReference type="OrthoDB" id="9764164at2"/>
<comment type="caution">
    <text evidence="1">The sequence shown here is derived from an EMBL/GenBank/DDBJ whole genome shotgun (WGS) entry which is preliminary data.</text>
</comment>
<protein>
    <recommendedName>
        <fullName evidence="3">G-D-S-L family lipolytic protein</fullName>
    </recommendedName>
</protein>
<keyword evidence="2" id="KW-1185">Reference proteome</keyword>
<sequence length="483" mass="51141">MKNIFNKWGAAALLSSAFLFTGCDPEFEDDVTISKGSLDLTKYVAVGNSLTAGYQDNGLYLEGQVFSYPNILANQFSYAGGGDFVQPLFTSAQANGSGYLRLSGFTATGSPILVPVTQGLAVRGMGADGKTALLTRYTELDKIQNFGVPGIKLADIKTPGYGLNNPIGFNPYFERILPENSPTTYLQRVSGNQHTFFSAWLGNNDVLGYATAGGFAGTITPVATFTTYYTELITAMTANGAKGIVATIPDVRSVPFFTTVGPTAKPLLASAVAAANAAGLPITGVTALTKNTATRINITPASIKDASGGTILLTLTSSAYLPLVGQPTGRYWRELAVSQNPINPTAQLQGYLAAFQIDTTKAFGLDPRNPVPSAFVLDEEEQNEINTATTAYNSAIIAQANAKGLAIFDAYAFFNSIQNGFMLNGVGYSPAFITGNLFSLDGVHPTQRGYAIIANRMIEAINSKYGATIPTIDVTQFRAVLFP</sequence>
<dbReference type="SUPFAM" id="SSF52266">
    <property type="entry name" value="SGNH hydrolase"/>
    <property type="match status" value="2"/>
</dbReference>
<accession>A0A3M9MDL1</accession>
<evidence type="ECO:0000313" key="2">
    <source>
        <dbReference type="Proteomes" id="UP000272117"/>
    </source>
</evidence>
<dbReference type="InterPro" id="IPR001087">
    <property type="entry name" value="GDSL"/>
</dbReference>
<reference evidence="1 2" key="1">
    <citation type="submission" date="2018-11" db="EMBL/GenBank/DDBJ databases">
        <title>Rufibacter latericius sp. nov., isolated from water in Baiyang Lake.</title>
        <authorList>
            <person name="Yang Y."/>
        </authorList>
    </citation>
    <scope>NUCLEOTIDE SEQUENCE [LARGE SCALE GENOMIC DNA]</scope>
    <source>
        <strain evidence="1 2">R-22-1c-1</strain>
    </source>
</reference>
<dbReference type="Pfam" id="PF00657">
    <property type="entry name" value="Lipase_GDSL"/>
    <property type="match status" value="1"/>
</dbReference>
<dbReference type="RefSeq" id="WP_123128557.1">
    <property type="nucleotide sequence ID" value="NZ_RJJD01000015.1"/>
</dbReference>
<gene>
    <name evidence="1" type="ORF">EFB08_19105</name>
</gene>
<name>A0A3M9MDL1_9BACT</name>
<organism evidence="1 2">
    <name type="scientific">Rufibacter latericius</name>
    <dbReference type="NCBI Taxonomy" id="2487040"/>
    <lineage>
        <taxon>Bacteria</taxon>
        <taxon>Pseudomonadati</taxon>
        <taxon>Bacteroidota</taxon>
        <taxon>Cytophagia</taxon>
        <taxon>Cytophagales</taxon>
        <taxon>Hymenobacteraceae</taxon>
        <taxon>Rufibacter</taxon>
    </lineage>
</organism>
<evidence type="ECO:0000313" key="1">
    <source>
        <dbReference type="EMBL" id="RNI23636.1"/>
    </source>
</evidence>
<dbReference type="AlphaFoldDB" id="A0A3M9MDL1"/>